<gene>
    <name evidence="1" type="ORF">FCI23_41375</name>
</gene>
<dbReference type="RefSeq" id="WP_136729243.1">
    <property type="nucleotide sequence ID" value="NZ_SUMC01000077.1"/>
</dbReference>
<dbReference type="Proteomes" id="UP000305778">
    <property type="component" value="Unassembled WGS sequence"/>
</dbReference>
<keyword evidence="2" id="KW-1185">Reference proteome</keyword>
<name>A0A4U0RZ11_9ACTN</name>
<evidence type="ECO:0000313" key="2">
    <source>
        <dbReference type="Proteomes" id="UP000305778"/>
    </source>
</evidence>
<organism evidence="1 2">
    <name type="scientific">Actinacidiphila oryziradicis</name>
    <dbReference type="NCBI Taxonomy" id="2571141"/>
    <lineage>
        <taxon>Bacteria</taxon>
        <taxon>Bacillati</taxon>
        <taxon>Actinomycetota</taxon>
        <taxon>Actinomycetes</taxon>
        <taxon>Kitasatosporales</taxon>
        <taxon>Streptomycetaceae</taxon>
        <taxon>Actinacidiphila</taxon>
    </lineage>
</organism>
<accession>A0A4U0RZ11</accession>
<reference evidence="1 2" key="1">
    <citation type="submission" date="2019-04" db="EMBL/GenBank/DDBJ databases">
        <title>Streptomyces oryziradicis sp. nov., a novel actinomycete isolated from rhizosphere soil of rice (Oryza sativa L.).</title>
        <authorList>
            <person name="Li C."/>
        </authorList>
    </citation>
    <scope>NUCLEOTIDE SEQUENCE [LARGE SCALE GENOMIC DNA]</scope>
    <source>
        <strain evidence="1 2">NEAU-C40</strain>
    </source>
</reference>
<dbReference type="OrthoDB" id="67979at2"/>
<comment type="caution">
    <text evidence="1">The sequence shown here is derived from an EMBL/GenBank/DDBJ whole genome shotgun (WGS) entry which is preliminary data.</text>
</comment>
<proteinExistence type="predicted"/>
<dbReference type="SUPFAM" id="SSF110296">
    <property type="entry name" value="Oligoxyloglucan reducing end-specific cellobiohydrolase"/>
    <property type="match status" value="1"/>
</dbReference>
<dbReference type="EMBL" id="SUMC01000077">
    <property type="protein sequence ID" value="TKA00978.1"/>
    <property type="molecule type" value="Genomic_DNA"/>
</dbReference>
<evidence type="ECO:0000313" key="1">
    <source>
        <dbReference type="EMBL" id="TKA00978.1"/>
    </source>
</evidence>
<dbReference type="AlphaFoldDB" id="A0A4U0RZ11"/>
<sequence length="372" mass="38262">MPDPVVPRRAFVAVSAIGVVRMAVGDNAGTVPVPPLVPTNVQVTSDQFSAHIEPSLAVNPRRRDNLIAACRVFEGPLIGIAAYASFDGGGTWSGTGLLPGLVADSDGNASVAFDARGRGFVCGVVANGATRRGDAHLWGTGDGGQSFQPPVIAIPGGFGLTDHPSLAIDQGPASSPPRLYVAARLYGTADDGLVFVRGTAQVMRFVTEHARSQPHRTARVVGALRSLLRFLHVVGITATGLAAGLPSVAAWKLSGLPKALPGDQVAAAGAAKASRRPGHRHGHPGAVVSLLLAGGLLRLLLAVPAGLAGARLDRGGVPPFRIRLAVQRVQARTADEHVGLLSSDRQGTEYALTYCGGERAHVTATVGSFGRC</sequence>
<evidence type="ECO:0008006" key="3">
    <source>
        <dbReference type="Google" id="ProtNLM"/>
    </source>
</evidence>
<protein>
    <recommendedName>
        <fullName evidence="3">Exo-alpha-sialidase</fullName>
    </recommendedName>
</protein>